<evidence type="ECO:0000259" key="1">
    <source>
        <dbReference type="Pfam" id="PF00501"/>
    </source>
</evidence>
<dbReference type="Proteomes" id="UP001336250">
    <property type="component" value="Unassembled WGS sequence"/>
</dbReference>
<dbReference type="RefSeq" id="WP_332291858.1">
    <property type="nucleotide sequence ID" value="NZ_JAZIBG010000044.1"/>
</dbReference>
<dbReference type="PANTHER" id="PTHR43845:SF1">
    <property type="entry name" value="BLR5969 PROTEIN"/>
    <property type="match status" value="1"/>
</dbReference>
<proteinExistence type="predicted"/>
<comment type="caution">
    <text evidence="2">The sequence shown here is derived from an EMBL/GenBank/DDBJ whole genome shotgun (WGS) entry which is preliminary data.</text>
</comment>
<accession>A0AAW9QL90</accession>
<dbReference type="Pfam" id="PF00501">
    <property type="entry name" value="AMP-binding"/>
    <property type="match status" value="1"/>
</dbReference>
<dbReference type="InterPro" id="IPR045851">
    <property type="entry name" value="AMP-bd_C_sf"/>
</dbReference>
<dbReference type="PANTHER" id="PTHR43845">
    <property type="entry name" value="BLR5969 PROTEIN"/>
    <property type="match status" value="1"/>
</dbReference>
<dbReference type="InterPro" id="IPR000873">
    <property type="entry name" value="AMP-dep_synth/lig_dom"/>
</dbReference>
<gene>
    <name evidence="2" type="ORF">V4F39_20860</name>
</gene>
<evidence type="ECO:0000313" key="3">
    <source>
        <dbReference type="Proteomes" id="UP001336250"/>
    </source>
</evidence>
<dbReference type="InterPro" id="IPR042099">
    <property type="entry name" value="ANL_N_sf"/>
</dbReference>
<keyword evidence="3" id="KW-1185">Reference proteome</keyword>
<evidence type="ECO:0000313" key="2">
    <source>
        <dbReference type="EMBL" id="MEF7616379.1"/>
    </source>
</evidence>
<feature type="domain" description="AMP-dependent synthetase/ligase" evidence="1">
    <location>
        <begin position="153"/>
        <end position="284"/>
    </location>
</feature>
<dbReference type="Gene3D" id="3.30.300.30">
    <property type="match status" value="1"/>
</dbReference>
<reference evidence="2 3" key="1">
    <citation type="submission" date="2024-02" db="EMBL/GenBank/DDBJ databases">
        <title>Genome sequence of Aquincola sp. MAHUQ-54.</title>
        <authorList>
            <person name="Huq M.A."/>
        </authorList>
    </citation>
    <scope>NUCLEOTIDE SEQUENCE [LARGE SCALE GENOMIC DNA]</scope>
    <source>
        <strain evidence="2 3">MAHUQ-54</strain>
    </source>
</reference>
<dbReference type="Gene3D" id="3.40.50.12780">
    <property type="entry name" value="N-terminal domain of ligase-like"/>
    <property type="match status" value="1"/>
</dbReference>
<name>A0AAW9QL90_9BURK</name>
<sequence length="421" mass="45159">MSTVYFDALETREPEAREAALLAALPRQLAHAKAASAAHAARLAHIDPQSVTTRAALAQLPVLRKHELLEQQAHQRGGDPFAGFAACGWSALGRTRPAKRVFQSPGPIYEPQGGGPDGWRMARALHAAGFRPGDLVHNSFSYHLTPAGAMMEEGAHALGCTVFPGGTGNTDLQLQAMADLRPQGYCGTPSFLKIVVDKAAEQRTTLSLQKALVSGEAFPASLRDWLAARGIDGYQCYATADLGLIAYETQAREGLVLDEQILVEIVRPGTGDPVPEGEVGEVVVTTFDPDYPLVRFGTGDLSAVLPGPCPTGRTHTRIAGWMGRADQTTKVRGMFVHPSQVAEVVRRHAADVRRARMVVEGEMASDRLTLFVETAVPSEALASSLTVSVRDITKLRADITMVAPGALANDGKVIEDRRSYR</sequence>
<protein>
    <submittedName>
        <fullName evidence="2">AMP-binding protein</fullName>
    </submittedName>
</protein>
<dbReference type="AlphaFoldDB" id="A0AAW9QL90"/>
<organism evidence="2 3">
    <name type="scientific">Aquincola agrisoli</name>
    <dbReference type="NCBI Taxonomy" id="3119538"/>
    <lineage>
        <taxon>Bacteria</taxon>
        <taxon>Pseudomonadati</taxon>
        <taxon>Pseudomonadota</taxon>
        <taxon>Betaproteobacteria</taxon>
        <taxon>Burkholderiales</taxon>
        <taxon>Sphaerotilaceae</taxon>
        <taxon>Aquincola</taxon>
    </lineage>
</organism>
<dbReference type="SUPFAM" id="SSF56801">
    <property type="entry name" value="Acetyl-CoA synthetase-like"/>
    <property type="match status" value="1"/>
</dbReference>
<dbReference type="EMBL" id="JAZIBG010000044">
    <property type="protein sequence ID" value="MEF7616379.1"/>
    <property type="molecule type" value="Genomic_DNA"/>
</dbReference>